<proteinExistence type="predicted"/>
<dbReference type="EMBL" id="SNRY01011661">
    <property type="protein sequence ID" value="KAA6304256.1"/>
    <property type="molecule type" value="Genomic_DNA"/>
</dbReference>
<sequence>MNMKHIIYTLLLMFSLSVYAKDFTVTSPNGQLQLTLHVDKKAGTTYELRHGNTLLLNTSTIGMRL</sequence>
<organism evidence="1">
    <name type="scientific">termite gut metagenome</name>
    <dbReference type="NCBI Taxonomy" id="433724"/>
    <lineage>
        <taxon>unclassified sequences</taxon>
        <taxon>metagenomes</taxon>
        <taxon>organismal metagenomes</taxon>
    </lineage>
</organism>
<name>A0A5J4P4K1_9ZZZZ</name>
<gene>
    <name evidence="1" type="ORF">EZS27_044100</name>
</gene>
<evidence type="ECO:0000313" key="1">
    <source>
        <dbReference type="EMBL" id="KAA6304256.1"/>
    </source>
</evidence>
<dbReference type="InterPro" id="IPR014718">
    <property type="entry name" value="GH-type_carb-bd"/>
</dbReference>
<accession>A0A5J4P4K1</accession>
<evidence type="ECO:0008006" key="2">
    <source>
        <dbReference type="Google" id="ProtNLM"/>
    </source>
</evidence>
<protein>
    <recommendedName>
        <fullName evidence="2">Alpha-galactosidase</fullName>
    </recommendedName>
</protein>
<feature type="non-terminal residue" evidence="1">
    <location>
        <position position="65"/>
    </location>
</feature>
<comment type="caution">
    <text evidence="1">The sequence shown here is derived from an EMBL/GenBank/DDBJ whole genome shotgun (WGS) entry which is preliminary data.</text>
</comment>
<dbReference type="AlphaFoldDB" id="A0A5J4P4K1"/>
<reference evidence="1" key="1">
    <citation type="submission" date="2019-03" db="EMBL/GenBank/DDBJ databases">
        <title>Single cell metagenomics reveals metabolic interactions within the superorganism composed of flagellate Streblomastix strix and complex community of Bacteroidetes bacteria on its surface.</title>
        <authorList>
            <person name="Treitli S.C."/>
            <person name="Kolisko M."/>
            <person name="Husnik F."/>
            <person name="Keeling P."/>
            <person name="Hampl V."/>
        </authorList>
    </citation>
    <scope>NUCLEOTIDE SEQUENCE</scope>
    <source>
        <strain evidence="1">STM</strain>
    </source>
</reference>
<dbReference type="Gene3D" id="2.70.98.10">
    <property type="match status" value="1"/>
</dbReference>
<dbReference type="GO" id="GO:0030246">
    <property type="term" value="F:carbohydrate binding"/>
    <property type="evidence" value="ECO:0007669"/>
    <property type="project" value="InterPro"/>
</dbReference>